<dbReference type="WBParaSite" id="JU765_v2.g18994.t1">
    <property type="protein sequence ID" value="JU765_v2.g18994.t1"/>
    <property type="gene ID" value="JU765_v2.g18994"/>
</dbReference>
<organism evidence="1 2">
    <name type="scientific">Panagrolaimus sp. JU765</name>
    <dbReference type="NCBI Taxonomy" id="591449"/>
    <lineage>
        <taxon>Eukaryota</taxon>
        <taxon>Metazoa</taxon>
        <taxon>Ecdysozoa</taxon>
        <taxon>Nematoda</taxon>
        <taxon>Chromadorea</taxon>
        <taxon>Rhabditida</taxon>
        <taxon>Tylenchina</taxon>
        <taxon>Panagrolaimomorpha</taxon>
        <taxon>Panagrolaimoidea</taxon>
        <taxon>Panagrolaimidae</taxon>
        <taxon>Panagrolaimus</taxon>
    </lineage>
</organism>
<sequence>MELYRFSPVFFILLVIICQTTAQYNQQTQCQPCTGTQGIANQQQGYATQQNQYSGYGYNGCTRCGNGYQYDQSNQYQNQNQNSYPTQSGSYSSNSGYQNSAYTNQNQQYSNPSNYNYQSQQQGGSMYNINQQQQGYNQYSGSNTPNVGRSDTSQPGYLRDYHGDIYTNPQRIKDTQALNAAFFQGIGGEPKYQGAVDGPQQNSTSQTGK</sequence>
<evidence type="ECO:0000313" key="2">
    <source>
        <dbReference type="WBParaSite" id="JU765_v2.g18994.t1"/>
    </source>
</evidence>
<protein>
    <submittedName>
        <fullName evidence="2">Uncharacterized protein</fullName>
    </submittedName>
</protein>
<accession>A0AC34QSR3</accession>
<dbReference type="Proteomes" id="UP000887576">
    <property type="component" value="Unplaced"/>
</dbReference>
<evidence type="ECO:0000313" key="1">
    <source>
        <dbReference type="Proteomes" id="UP000887576"/>
    </source>
</evidence>
<reference evidence="2" key="1">
    <citation type="submission" date="2022-11" db="UniProtKB">
        <authorList>
            <consortium name="WormBaseParasite"/>
        </authorList>
    </citation>
    <scope>IDENTIFICATION</scope>
</reference>
<name>A0AC34QSR3_9BILA</name>
<proteinExistence type="predicted"/>